<keyword evidence="5" id="KW-0732">Signal</keyword>
<dbReference type="Pfam" id="PF04069">
    <property type="entry name" value="OpuAC"/>
    <property type="match status" value="1"/>
</dbReference>
<evidence type="ECO:0000256" key="4">
    <source>
        <dbReference type="ARBA" id="ARBA00023136"/>
    </source>
</evidence>
<name>A0ABS1E436_9GAMM</name>
<comment type="subcellular location">
    <subcellularLocation>
        <location evidence="1">Cell membrane</location>
    </subcellularLocation>
</comment>
<accession>A0ABS1E436</accession>
<dbReference type="Gene3D" id="3.40.190.100">
    <property type="entry name" value="Glycine betaine-binding periplasmic protein, domain 2"/>
    <property type="match status" value="2"/>
</dbReference>
<comment type="caution">
    <text evidence="7">The sequence shown here is derived from an EMBL/GenBank/DDBJ whole genome shotgun (WGS) entry which is preliminary data.</text>
</comment>
<dbReference type="Gene3D" id="3.10.105.10">
    <property type="entry name" value="Dipeptide-binding Protein, Domain 3"/>
    <property type="match status" value="2"/>
</dbReference>
<evidence type="ECO:0000256" key="5">
    <source>
        <dbReference type="SAM" id="SignalP"/>
    </source>
</evidence>
<dbReference type="PANTHER" id="PTHR47737:SF1">
    <property type="entry name" value="GLYCINE BETAINE_PROLINE BETAINE TRANSPORT SYSTEM PERMEASE PROTEIN PROW"/>
    <property type="match status" value="1"/>
</dbReference>
<dbReference type="RefSeq" id="WP_200256510.1">
    <property type="nucleotide sequence ID" value="NZ_NRSH01000014.1"/>
</dbReference>
<evidence type="ECO:0000259" key="6">
    <source>
        <dbReference type="Pfam" id="PF04069"/>
    </source>
</evidence>
<organism evidence="7 8">
    <name type="scientific">Halorhodospira neutriphila</name>
    <dbReference type="NCBI Taxonomy" id="168379"/>
    <lineage>
        <taxon>Bacteria</taxon>
        <taxon>Pseudomonadati</taxon>
        <taxon>Pseudomonadota</taxon>
        <taxon>Gammaproteobacteria</taxon>
        <taxon>Chromatiales</taxon>
        <taxon>Ectothiorhodospiraceae</taxon>
        <taxon>Halorhodospira</taxon>
    </lineage>
</organism>
<protein>
    <recommendedName>
        <fullName evidence="6">ABC-type glycine betaine transport system substrate-binding domain-containing protein</fullName>
    </recommendedName>
</protein>
<dbReference type="SUPFAM" id="SSF53850">
    <property type="entry name" value="Periplasmic binding protein-like II"/>
    <property type="match status" value="1"/>
</dbReference>
<feature type="signal peptide" evidence="5">
    <location>
        <begin position="1"/>
        <end position="25"/>
    </location>
</feature>
<sequence>MARGRLPSPTPRLAPFALAGGLALAALGPLGCAPEEDGGERRGAGSGGQEADPVEIVYVEWDSEIASTHVVEAVIEERLGQEAETVAVTLTALWESIAAGDMDATVAAWLPSLQADQRREYGDQVEILGPHLEGTRIGLVVPAYVPIDSITELPGHAERLDRQIIGIEPDAGIMGKAEQALEAYGLEQFRLISGSDSTMSTVLGKAIRERRWIVVTGWTPHWKFARWDLKYLDDPRNVFGGTERISTVVRQGLKADRPQVYAFLERFSWKASDMEEVMLLMQQDGTTPEEAARRWIERHPETVGQWLP</sequence>
<proteinExistence type="predicted"/>
<keyword evidence="8" id="KW-1185">Reference proteome</keyword>
<dbReference type="EMBL" id="NRSH01000014">
    <property type="protein sequence ID" value="MBK1725907.1"/>
    <property type="molecule type" value="Genomic_DNA"/>
</dbReference>
<keyword evidence="4" id="KW-0472">Membrane</keyword>
<dbReference type="InterPro" id="IPR007210">
    <property type="entry name" value="ABC_Gly_betaine_transp_sub-bd"/>
</dbReference>
<evidence type="ECO:0000256" key="1">
    <source>
        <dbReference type="ARBA" id="ARBA00004236"/>
    </source>
</evidence>
<dbReference type="PANTHER" id="PTHR47737">
    <property type="entry name" value="GLYCINE BETAINE/PROLINE BETAINE TRANSPORT SYSTEM PERMEASE PROTEIN PROW"/>
    <property type="match status" value="1"/>
</dbReference>
<feature type="chain" id="PRO_5046423987" description="ABC-type glycine betaine transport system substrate-binding domain-containing protein" evidence="5">
    <location>
        <begin position="26"/>
        <end position="308"/>
    </location>
</feature>
<feature type="domain" description="ABC-type glycine betaine transport system substrate-binding" evidence="6">
    <location>
        <begin position="52"/>
        <end position="297"/>
    </location>
</feature>
<reference evidence="7 8" key="1">
    <citation type="journal article" date="2020" name="Microorganisms">
        <title>Osmotic Adaptation and Compatible Solute Biosynthesis of Phototrophic Bacteria as Revealed from Genome Analyses.</title>
        <authorList>
            <person name="Imhoff J.F."/>
            <person name="Rahn T."/>
            <person name="Kunzel S."/>
            <person name="Keller A."/>
            <person name="Neulinger S.C."/>
        </authorList>
    </citation>
    <scope>NUCLEOTIDE SEQUENCE [LARGE SCALE GENOMIC DNA]</scope>
    <source>
        <strain evidence="7 8">DSM 15116</strain>
    </source>
</reference>
<keyword evidence="2" id="KW-0813">Transport</keyword>
<evidence type="ECO:0000256" key="3">
    <source>
        <dbReference type="ARBA" id="ARBA00022475"/>
    </source>
</evidence>
<dbReference type="Proteomes" id="UP000738126">
    <property type="component" value="Unassembled WGS sequence"/>
</dbReference>
<dbReference type="CDD" id="cd13639">
    <property type="entry name" value="PBP2_OpuAC_like"/>
    <property type="match status" value="1"/>
</dbReference>
<evidence type="ECO:0000256" key="2">
    <source>
        <dbReference type="ARBA" id="ARBA00022448"/>
    </source>
</evidence>
<gene>
    <name evidence="7" type="ORF">CKO13_02505</name>
</gene>
<evidence type="ECO:0000313" key="8">
    <source>
        <dbReference type="Proteomes" id="UP000738126"/>
    </source>
</evidence>
<evidence type="ECO:0000313" key="7">
    <source>
        <dbReference type="EMBL" id="MBK1725907.1"/>
    </source>
</evidence>
<keyword evidence="3" id="KW-1003">Cell membrane</keyword>